<dbReference type="PANTHER" id="PTHR31415:SF85">
    <property type="entry name" value="LATE EMBRYOGENESIS ABUNDANT (LEA) HYDROXYPROLINE-RICH GLYCOPROTEIN FAMILY"/>
    <property type="match status" value="1"/>
</dbReference>
<keyword evidence="4 6" id="KW-0472">Membrane</keyword>
<evidence type="ECO:0000256" key="3">
    <source>
        <dbReference type="ARBA" id="ARBA00022989"/>
    </source>
</evidence>
<sequence>MHNKIGSLPVRSEPSARPISRHHSTSYIDRVRESLTTRVSKFICAIFLSLLLCLGIVFFILWISLRPHRPRVHIREFSLPGLGKTDGFETSHISFKITVHNPNKKVGVYYDSMEGSVYYKEKRVGSTKLIHPLYQDPKNTSLVEGDLRGPTMAVNKDRWKEMGRDRNQGKVVFRLDVVSVIGFKVYSWHSKMHRMHANCYIEVGWDGMLLSKTKDKRCPACDLLSEIRIRSEIRSGSALKIGYPGCPDPNPDSIILDPCKPNPDPDILIFRSGYPDPDPYF</sequence>
<keyword evidence="3 6" id="KW-1133">Transmembrane helix</keyword>
<evidence type="ECO:0000256" key="6">
    <source>
        <dbReference type="SAM" id="Phobius"/>
    </source>
</evidence>
<evidence type="ECO:0000313" key="8">
    <source>
        <dbReference type="EnsemblPlants" id="Bo1g098560.1"/>
    </source>
</evidence>
<reference evidence="8 9" key="1">
    <citation type="journal article" date="2014" name="Genome Biol.">
        <title>Transcriptome and methylome profiling reveals relics of genome dominance in the mesopolyploid Brassica oleracea.</title>
        <authorList>
            <person name="Parkin I.A."/>
            <person name="Koh C."/>
            <person name="Tang H."/>
            <person name="Robinson S.J."/>
            <person name="Kagale S."/>
            <person name="Clarke W.E."/>
            <person name="Town C.D."/>
            <person name="Nixon J."/>
            <person name="Krishnakumar V."/>
            <person name="Bidwell S.L."/>
            <person name="Denoeud F."/>
            <person name="Belcram H."/>
            <person name="Links M.G."/>
            <person name="Just J."/>
            <person name="Clarke C."/>
            <person name="Bender T."/>
            <person name="Huebert T."/>
            <person name="Mason A.S."/>
            <person name="Pires J.C."/>
            <person name="Barker G."/>
            <person name="Moore J."/>
            <person name="Walley P.G."/>
            <person name="Manoli S."/>
            <person name="Batley J."/>
            <person name="Edwards D."/>
            <person name="Nelson M.N."/>
            <person name="Wang X."/>
            <person name="Paterson A.H."/>
            <person name="King G."/>
            <person name="Bancroft I."/>
            <person name="Chalhoub B."/>
            <person name="Sharpe A.G."/>
        </authorList>
    </citation>
    <scope>NUCLEOTIDE SEQUENCE</scope>
    <source>
        <strain evidence="8 9">cv. TO1000</strain>
    </source>
</reference>
<accession>A0A0D3AAU1</accession>
<dbReference type="STRING" id="109376.A0A0D3AAU1"/>
<proteinExistence type="predicted"/>
<name>A0A0D3AAU1_BRAOL</name>
<protein>
    <recommendedName>
        <fullName evidence="7">Late embryogenesis abundant protein LEA-2 subgroup domain-containing protein</fullName>
    </recommendedName>
</protein>
<organism evidence="8 9">
    <name type="scientific">Brassica oleracea var. oleracea</name>
    <dbReference type="NCBI Taxonomy" id="109376"/>
    <lineage>
        <taxon>Eukaryota</taxon>
        <taxon>Viridiplantae</taxon>
        <taxon>Streptophyta</taxon>
        <taxon>Embryophyta</taxon>
        <taxon>Tracheophyta</taxon>
        <taxon>Spermatophyta</taxon>
        <taxon>Magnoliopsida</taxon>
        <taxon>eudicotyledons</taxon>
        <taxon>Gunneridae</taxon>
        <taxon>Pentapetalae</taxon>
        <taxon>rosids</taxon>
        <taxon>malvids</taxon>
        <taxon>Brassicales</taxon>
        <taxon>Brassicaceae</taxon>
        <taxon>Brassiceae</taxon>
        <taxon>Brassica</taxon>
    </lineage>
</organism>
<dbReference type="eggNOG" id="ENOG502QZ39">
    <property type="taxonomic scope" value="Eukaryota"/>
</dbReference>
<dbReference type="OMA" id="METRCPI"/>
<feature type="domain" description="Late embryogenesis abundant protein LEA-2 subgroup" evidence="7">
    <location>
        <begin position="96"/>
        <end position="185"/>
    </location>
</feature>
<dbReference type="HOGENOM" id="CLU_051752_6_0_1"/>
<keyword evidence="9" id="KW-1185">Reference proteome</keyword>
<dbReference type="PANTHER" id="PTHR31415">
    <property type="entry name" value="OS05G0367900 PROTEIN"/>
    <property type="match status" value="1"/>
</dbReference>
<reference evidence="8" key="2">
    <citation type="submission" date="2015-03" db="UniProtKB">
        <authorList>
            <consortium name="EnsemblPlants"/>
        </authorList>
    </citation>
    <scope>IDENTIFICATION</scope>
</reference>
<keyword evidence="2 6" id="KW-0812">Transmembrane</keyword>
<comment type="subcellular location">
    <subcellularLocation>
        <location evidence="1">Membrane</location>
        <topology evidence="1">Single-pass membrane protein</topology>
    </subcellularLocation>
</comment>
<evidence type="ECO:0000256" key="1">
    <source>
        <dbReference type="ARBA" id="ARBA00004167"/>
    </source>
</evidence>
<feature type="transmembrane region" description="Helical" evidence="6">
    <location>
        <begin position="42"/>
        <end position="65"/>
    </location>
</feature>
<dbReference type="GO" id="GO:0009506">
    <property type="term" value="C:plasmodesma"/>
    <property type="evidence" value="ECO:0007669"/>
    <property type="project" value="TreeGrafter"/>
</dbReference>
<feature type="region of interest" description="Disordered" evidence="5">
    <location>
        <begin position="1"/>
        <end position="21"/>
    </location>
</feature>
<evidence type="ECO:0000256" key="2">
    <source>
        <dbReference type="ARBA" id="ARBA00022692"/>
    </source>
</evidence>
<dbReference type="Gramene" id="Bo1g098560.1">
    <property type="protein sequence ID" value="Bo1g098560.1"/>
    <property type="gene ID" value="Bo1g098560"/>
</dbReference>
<evidence type="ECO:0000256" key="5">
    <source>
        <dbReference type="SAM" id="MobiDB-lite"/>
    </source>
</evidence>
<dbReference type="InterPro" id="IPR004864">
    <property type="entry name" value="LEA_2"/>
</dbReference>
<dbReference type="InterPro" id="IPR044839">
    <property type="entry name" value="NDR1-like"/>
</dbReference>
<dbReference type="Pfam" id="PF03168">
    <property type="entry name" value="LEA_2"/>
    <property type="match status" value="1"/>
</dbReference>
<dbReference type="GO" id="GO:0098542">
    <property type="term" value="P:defense response to other organism"/>
    <property type="evidence" value="ECO:0007669"/>
    <property type="project" value="InterPro"/>
</dbReference>
<dbReference type="Proteomes" id="UP000032141">
    <property type="component" value="Chromosome C1"/>
</dbReference>
<evidence type="ECO:0000259" key="7">
    <source>
        <dbReference type="Pfam" id="PF03168"/>
    </source>
</evidence>
<dbReference type="EnsemblPlants" id="Bo1g098560.1">
    <property type="protein sequence ID" value="Bo1g098560.1"/>
    <property type="gene ID" value="Bo1g098560"/>
</dbReference>
<dbReference type="AlphaFoldDB" id="A0A0D3AAU1"/>
<evidence type="ECO:0000256" key="4">
    <source>
        <dbReference type="ARBA" id="ARBA00023136"/>
    </source>
</evidence>
<evidence type="ECO:0000313" key="9">
    <source>
        <dbReference type="Proteomes" id="UP000032141"/>
    </source>
</evidence>
<dbReference type="GO" id="GO:0005886">
    <property type="term" value="C:plasma membrane"/>
    <property type="evidence" value="ECO:0007669"/>
    <property type="project" value="TreeGrafter"/>
</dbReference>